<keyword evidence="3" id="KW-1185">Reference proteome</keyword>
<dbReference type="EMBL" id="OZ019894">
    <property type="protein sequence ID" value="CAK9215185.1"/>
    <property type="molecule type" value="Genomic_DNA"/>
</dbReference>
<protein>
    <submittedName>
        <fullName evidence="2">Uncharacterized protein</fullName>
    </submittedName>
</protein>
<evidence type="ECO:0000313" key="3">
    <source>
        <dbReference type="Proteomes" id="UP001497512"/>
    </source>
</evidence>
<sequence length="165" mass="19081">MAAEQWLVDFLKDKVILTQFGLQRVVYKDTHGRQTGELGWICQKHFDQGGACTCKQEAAELEAANRKQAEDEAHIRKQVVLEAANREQAEDEAHIRKQVELEPANRKREGEDLNWRLNRGSWLGMKLQIRERQAEEEEEAKSQKIAEEEAAYLQQQQKAELEANP</sequence>
<reference evidence="2" key="1">
    <citation type="submission" date="2024-02" db="EMBL/GenBank/DDBJ databases">
        <authorList>
            <consortium name="ELIXIR-Norway"/>
            <consortium name="Elixir Norway"/>
        </authorList>
    </citation>
    <scope>NUCLEOTIDE SEQUENCE</scope>
</reference>
<gene>
    <name evidence="2" type="ORF">CSSPTR1EN2_LOCUS12605</name>
</gene>
<organism evidence="2 3">
    <name type="scientific">Sphagnum troendelagicum</name>
    <dbReference type="NCBI Taxonomy" id="128251"/>
    <lineage>
        <taxon>Eukaryota</taxon>
        <taxon>Viridiplantae</taxon>
        <taxon>Streptophyta</taxon>
        <taxon>Embryophyta</taxon>
        <taxon>Bryophyta</taxon>
        <taxon>Sphagnophytina</taxon>
        <taxon>Sphagnopsida</taxon>
        <taxon>Sphagnales</taxon>
        <taxon>Sphagnaceae</taxon>
        <taxon>Sphagnum</taxon>
    </lineage>
</organism>
<feature type="compositionally biased region" description="Low complexity" evidence="1">
    <location>
        <begin position="151"/>
        <end position="165"/>
    </location>
</feature>
<proteinExistence type="predicted"/>
<accession>A0ABP0U7Z2</accession>
<evidence type="ECO:0000313" key="2">
    <source>
        <dbReference type="EMBL" id="CAK9215185.1"/>
    </source>
</evidence>
<dbReference type="Proteomes" id="UP001497512">
    <property type="component" value="Chromosome 2"/>
</dbReference>
<name>A0ABP0U7Z2_9BRYO</name>
<feature type="region of interest" description="Disordered" evidence="1">
    <location>
        <begin position="86"/>
        <end position="112"/>
    </location>
</feature>
<feature type="region of interest" description="Disordered" evidence="1">
    <location>
        <begin position="130"/>
        <end position="165"/>
    </location>
</feature>
<evidence type="ECO:0000256" key="1">
    <source>
        <dbReference type="SAM" id="MobiDB-lite"/>
    </source>
</evidence>